<dbReference type="AlphaFoldDB" id="V4C6M8"/>
<organism evidence="1 2">
    <name type="scientific">Lottia gigantea</name>
    <name type="common">Giant owl limpet</name>
    <dbReference type="NCBI Taxonomy" id="225164"/>
    <lineage>
        <taxon>Eukaryota</taxon>
        <taxon>Metazoa</taxon>
        <taxon>Spiralia</taxon>
        <taxon>Lophotrochozoa</taxon>
        <taxon>Mollusca</taxon>
        <taxon>Gastropoda</taxon>
        <taxon>Patellogastropoda</taxon>
        <taxon>Lottioidea</taxon>
        <taxon>Lottiidae</taxon>
        <taxon>Lottia</taxon>
    </lineage>
</organism>
<reference evidence="1 2" key="1">
    <citation type="journal article" date="2013" name="Nature">
        <title>Insights into bilaterian evolution from three spiralian genomes.</title>
        <authorList>
            <person name="Simakov O."/>
            <person name="Marletaz F."/>
            <person name="Cho S.J."/>
            <person name="Edsinger-Gonzales E."/>
            <person name="Havlak P."/>
            <person name="Hellsten U."/>
            <person name="Kuo D.H."/>
            <person name="Larsson T."/>
            <person name="Lv J."/>
            <person name="Arendt D."/>
            <person name="Savage R."/>
            <person name="Osoegawa K."/>
            <person name="de Jong P."/>
            <person name="Grimwood J."/>
            <person name="Chapman J.A."/>
            <person name="Shapiro H."/>
            <person name="Aerts A."/>
            <person name="Otillar R.P."/>
            <person name="Terry A.Y."/>
            <person name="Boore J.L."/>
            <person name="Grigoriev I.V."/>
            <person name="Lindberg D.R."/>
            <person name="Seaver E.C."/>
            <person name="Weisblat D.A."/>
            <person name="Putnam N.H."/>
            <person name="Rokhsar D.S."/>
        </authorList>
    </citation>
    <scope>NUCLEOTIDE SEQUENCE [LARGE SCALE GENOMIC DNA]</scope>
</reference>
<gene>
    <name evidence="1" type="ORF">LOTGIDRAFT_159343</name>
</gene>
<protein>
    <submittedName>
        <fullName evidence="1">Uncharacterized protein</fullName>
    </submittedName>
</protein>
<keyword evidence="2" id="KW-1185">Reference proteome</keyword>
<evidence type="ECO:0000313" key="1">
    <source>
        <dbReference type="EMBL" id="ESO97319.1"/>
    </source>
</evidence>
<dbReference type="InterPro" id="IPR011044">
    <property type="entry name" value="Quino_amine_DH_bsu"/>
</dbReference>
<dbReference type="GeneID" id="20238034"/>
<sequence>MWERGAYDNTIKVISVESGKLIKSFDIEGNDPENVRFCNNDETLIVTCDDFALAVRCQTGLKQYTLKWKDKGTVGICGENKEMIGVFGGTMVVLHDAATGKMPKAVECDFMKEKELSFATDFPCVGRSKRYIWATLDDDNYKRLSASFYIIITNIFETYKNSDGDDTQDTVNAMVISLDCQHIIVSTMKNDLLIYDITNMELVRQIQVKHSRKGLRPPTLTLVNVRLYSDLCKRSRVTE</sequence>
<dbReference type="InterPro" id="IPR015943">
    <property type="entry name" value="WD40/YVTN_repeat-like_dom_sf"/>
</dbReference>
<dbReference type="EMBL" id="KB201305">
    <property type="protein sequence ID" value="ESO97319.1"/>
    <property type="molecule type" value="Genomic_DNA"/>
</dbReference>
<dbReference type="CTD" id="20238034"/>
<name>V4C6M8_LOTGI</name>
<dbReference type="RefSeq" id="XP_009051922.1">
    <property type="nucleotide sequence ID" value="XM_009053674.1"/>
</dbReference>
<dbReference type="SUPFAM" id="SSF50969">
    <property type="entry name" value="YVTN repeat-like/Quinoprotein amine dehydrogenase"/>
    <property type="match status" value="1"/>
</dbReference>
<dbReference type="Gene3D" id="2.130.10.10">
    <property type="entry name" value="YVTN repeat-like/Quinoprotein amine dehydrogenase"/>
    <property type="match status" value="1"/>
</dbReference>
<dbReference type="Proteomes" id="UP000030746">
    <property type="component" value="Unassembled WGS sequence"/>
</dbReference>
<proteinExistence type="predicted"/>
<dbReference type="HOGENOM" id="CLU_1162295_0_0_1"/>
<dbReference type="OrthoDB" id="2325716at2759"/>
<dbReference type="KEGG" id="lgi:LOTGIDRAFT_159343"/>
<evidence type="ECO:0000313" key="2">
    <source>
        <dbReference type="Proteomes" id="UP000030746"/>
    </source>
</evidence>
<accession>V4C6M8</accession>